<feature type="region of interest" description="Disordered" evidence="1">
    <location>
        <begin position="1363"/>
        <end position="1407"/>
    </location>
</feature>
<protein>
    <submittedName>
        <fullName evidence="3">Uncharacterized protein</fullName>
    </submittedName>
</protein>
<feature type="transmembrane region" description="Helical" evidence="2">
    <location>
        <begin position="6"/>
        <end position="26"/>
    </location>
</feature>
<reference evidence="3" key="1">
    <citation type="journal article" date="2021" name="Nat. Commun.">
        <title>Genetic determinants of endophytism in the Arabidopsis root mycobiome.</title>
        <authorList>
            <person name="Mesny F."/>
            <person name="Miyauchi S."/>
            <person name="Thiergart T."/>
            <person name="Pickel B."/>
            <person name="Atanasova L."/>
            <person name="Karlsson M."/>
            <person name="Huettel B."/>
            <person name="Barry K.W."/>
            <person name="Haridas S."/>
            <person name="Chen C."/>
            <person name="Bauer D."/>
            <person name="Andreopoulos W."/>
            <person name="Pangilinan J."/>
            <person name="LaButti K."/>
            <person name="Riley R."/>
            <person name="Lipzen A."/>
            <person name="Clum A."/>
            <person name="Drula E."/>
            <person name="Henrissat B."/>
            <person name="Kohler A."/>
            <person name="Grigoriev I.V."/>
            <person name="Martin F.M."/>
            <person name="Hacquard S."/>
        </authorList>
    </citation>
    <scope>NUCLEOTIDE SEQUENCE</scope>
    <source>
        <strain evidence="3">MPI-CAGE-AT-0016</strain>
    </source>
</reference>
<dbReference type="Proteomes" id="UP000813385">
    <property type="component" value="Unassembled WGS sequence"/>
</dbReference>
<keyword evidence="4" id="KW-1185">Reference proteome</keyword>
<organism evidence="3 4">
    <name type="scientific">Plectosphaerella cucumerina</name>
    <dbReference type="NCBI Taxonomy" id="40658"/>
    <lineage>
        <taxon>Eukaryota</taxon>
        <taxon>Fungi</taxon>
        <taxon>Dikarya</taxon>
        <taxon>Ascomycota</taxon>
        <taxon>Pezizomycotina</taxon>
        <taxon>Sordariomycetes</taxon>
        <taxon>Hypocreomycetidae</taxon>
        <taxon>Glomerellales</taxon>
        <taxon>Plectosphaerellaceae</taxon>
        <taxon>Plectosphaerella</taxon>
    </lineage>
</organism>
<keyword evidence="2" id="KW-0472">Membrane</keyword>
<keyword evidence="2" id="KW-0812">Transmembrane</keyword>
<keyword evidence="2" id="KW-1133">Transmembrane helix</keyword>
<feature type="region of interest" description="Disordered" evidence="1">
    <location>
        <begin position="1050"/>
        <end position="1073"/>
    </location>
</feature>
<evidence type="ECO:0000313" key="3">
    <source>
        <dbReference type="EMBL" id="KAH7362398.1"/>
    </source>
</evidence>
<evidence type="ECO:0000256" key="2">
    <source>
        <dbReference type="SAM" id="Phobius"/>
    </source>
</evidence>
<proteinExistence type="predicted"/>
<feature type="region of interest" description="Disordered" evidence="1">
    <location>
        <begin position="1099"/>
        <end position="1233"/>
    </location>
</feature>
<name>A0A8K0X4G4_9PEZI</name>
<evidence type="ECO:0000313" key="4">
    <source>
        <dbReference type="Proteomes" id="UP000813385"/>
    </source>
</evidence>
<gene>
    <name evidence="3" type="ORF">B0T11DRAFT_318105</name>
</gene>
<evidence type="ECO:0000256" key="1">
    <source>
        <dbReference type="SAM" id="MobiDB-lite"/>
    </source>
</evidence>
<dbReference type="OrthoDB" id="2922289at2759"/>
<feature type="compositionally biased region" description="Basic and acidic residues" evidence="1">
    <location>
        <begin position="1058"/>
        <end position="1073"/>
    </location>
</feature>
<feature type="compositionally biased region" description="Basic residues" evidence="1">
    <location>
        <begin position="1210"/>
        <end position="1221"/>
    </location>
</feature>
<accession>A0A8K0X4G4</accession>
<dbReference type="EMBL" id="JAGPXD010000003">
    <property type="protein sequence ID" value="KAH7362398.1"/>
    <property type="molecule type" value="Genomic_DNA"/>
</dbReference>
<feature type="compositionally biased region" description="Acidic residues" evidence="1">
    <location>
        <begin position="1124"/>
        <end position="1157"/>
    </location>
</feature>
<sequence>MSDLPWYVSLTLFFVGIIVFFLLLAYNSSIARNLPSQQRPRRPFSMTPPPDDVEAQTASQDKPSRGWCFWRREKSLSPASASQGSTSMLLGVLRGTRSRLTGFDGPGSSMAAWAKNHGDALLRGTTAAPPSVHDNAEPLFWHLQRRESLPTFLWSRYKERSPTSLWKTLPPWGQRPSRVPAEIGSFVWDQSSGMTSTGQRPEKMESFPALDDEMSSTADAERFSAIQNSVTLMDRYYLSPNSFRGRLFQGFNKCSAEPFKHRNVKEYLLSIGADKFWPMPEIIEPAEARKRTDRWRKIAQDAFQDFAPKALHFSDLFYHTLKSMAPVEPPDEDDEMTQPDMKIQDLVAAAWFNVMEQDDFKELFQTDTLEVPERGGEGFKAWAKSFQHMSWHTWEKTVNKKILETKVPVPVYDFTPARLSSKEKEDIQRRGGRVPRPDFSAYRRHCAENKLNYLIPWFNMEELSVPRNLANLLMSRAIFAPCMFGQSDFTSMQLGRVGRLLLPPYCDACFTDFDRADTAYKDLNHARQPKFEDMTGVDFHAVFIENPSAREVRERHQLSQNRGNMFGWGEGFLVLQAQAAILSFCAEVTKLLVGLYVTDDDGNARADLVLQHQTPIFLPLHYNFPIRVNIPGLPPINKASFKAALQHYKRMTSVFGAHKTDIEELNEDLIPHVGSLHLSAKSFAETMSWFLSMHYGRIPGPVGRNGEQKMSVLRHFNSSDIKAKRALANDVIRRALRFYIFSLEVNFLWGYVVDHMRELDDSGMVVYAPLPALRKLAEMAWELLRGQGLIHGLPEVAKSCERKTPGIVHGWELPAGFMTDPRPDRATFVGEGHDFGMFMKLVQFGPPSTSYGVPSMGLLLEKLVGEFDLLHDCIKDGSHYRLISHRLDDLERMTNQISLLSRFNGSEINYERAYLVTQPNIASEMLRNCQGWKFMTSEDKFPFERHINEGTLAALHSKVLGIRYANEPMAETTTEEADTIVAQFFEELDDWLLEDEDCMPVGYKVSMDEYKKIIAAAKEAREHGLGPEGIHHVNLDWGRRIKTMSPDFPEVMNVESPEQSRPHYDNDMDKDYDGQDVERSFLLADDLLAALNISTSSNPAIREQSPVEASEDEEMPEGVRQDDEMPDDVPQDEGMTDDVPQDEEMTDDVPQDEEMPEEVLQGAQTPEQVPQDEEEQAQTTETKPPGPRHIPLFKLEDNPNHKPKEENNNWKKKGGGKKKKNGSGDVDEDEDEEPVVLQRITKRFIDIAYRLLRKGVDKGSVSDRDVKLLLGRLGFSYEERAGSRVVFKRGRGVRFPKHDKNKSVVTHMPHGGSQAHDIEGNELDKLRRNFEDALITWETFNEYYVEPQEGARANMVRVLREGEDWSEMEEEEEEEEREEEEEEDTDDSAIEVPKTIRVNGNGKRGRDEEEELLDAFWMKRARCGE</sequence>
<feature type="compositionally biased region" description="Basic and acidic residues" evidence="1">
    <location>
        <begin position="1194"/>
        <end position="1209"/>
    </location>
</feature>
<comment type="caution">
    <text evidence="3">The sequence shown here is derived from an EMBL/GenBank/DDBJ whole genome shotgun (WGS) entry which is preliminary data.</text>
</comment>
<feature type="region of interest" description="Disordered" evidence="1">
    <location>
        <begin position="35"/>
        <end position="62"/>
    </location>
</feature>
<feature type="compositionally biased region" description="Acidic residues" evidence="1">
    <location>
        <begin position="1364"/>
        <end position="1389"/>
    </location>
</feature>